<reference evidence="1 2" key="1">
    <citation type="submission" date="2019-07" db="EMBL/GenBank/DDBJ databases">
        <title>Novel species isolated from glacier.</title>
        <authorList>
            <person name="Liu Q."/>
            <person name="Xin Y.-H."/>
        </authorList>
    </citation>
    <scope>NUCLEOTIDE SEQUENCE [LARGE SCALE GENOMIC DNA]</scope>
    <source>
        <strain evidence="1 2">LB1R16</strain>
    </source>
</reference>
<accession>A0A552UAD1</accession>
<gene>
    <name evidence="1" type="ORF">FMM06_16145</name>
</gene>
<organism evidence="1 2">
    <name type="scientific">Glacieibacterium frigidum</name>
    <dbReference type="NCBI Taxonomy" id="2593303"/>
    <lineage>
        <taxon>Bacteria</taxon>
        <taxon>Pseudomonadati</taxon>
        <taxon>Pseudomonadota</taxon>
        <taxon>Alphaproteobacteria</taxon>
        <taxon>Sphingomonadales</taxon>
        <taxon>Sphingosinicellaceae</taxon>
        <taxon>Glacieibacterium</taxon>
    </lineage>
</organism>
<dbReference type="PROSITE" id="PS51257">
    <property type="entry name" value="PROKAR_LIPOPROTEIN"/>
    <property type="match status" value="1"/>
</dbReference>
<dbReference type="RefSeq" id="WP_144335337.1">
    <property type="nucleotide sequence ID" value="NZ_VJWA01000002.1"/>
</dbReference>
<proteinExistence type="predicted"/>
<evidence type="ECO:0008006" key="3">
    <source>
        <dbReference type="Google" id="ProtNLM"/>
    </source>
</evidence>
<dbReference type="Proteomes" id="UP000317894">
    <property type="component" value="Unassembled WGS sequence"/>
</dbReference>
<dbReference type="EMBL" id="VJWA01000002">
    <property type="protein sequence ID" value="TRW15168.1"/>
    <property type="molecule type" value="Genomic_DNA"/>
</dbReference>
<evidence type="ECO:0000313" key="1">
    <source>
        <dbReference type="EMBL" id="TRW15168.1"/>
    </source>
</evidence>
<dbReference type="OrthoDB" id="7597020at2"/>
<name>A0A552UAD1_9SPHN</name>
<sequence length="182" mass="18274">MMRLFIGGAVLVALAGCGETRDGNKPTGEATAKAAPAGWNAMDACATVGTPAVAAAMGKAVTGTALDPVSQPDGLRAGFSMCTFTLADGAKLTVLTREAADGDAYDAAVAAARKIGEEFGSPAVDVAGIGKAAMWTARPAALQVFLDDRRYATISLFGADFMPDGSEAARSAATAIARKLAS</sequence>
<keyword evidence="2" id="KW-1185">Reference proteome</keyword>
<dbReference type="AlphaFoldDB" id="A0A552UAD1"/>
<protein>
    <recommendedName>
        <fullName evidence="3">DUF3558 domain-containing protein</fullName>
    </recommendedName>
</protein>
<evidence type="ECO:0000313" key="2">
    <source>
        <dbReference type="Proteomes" id="UP000317894"/>
    </source>
</evidence>
<comment type="caution">
    <text evidence="1">The sequence shown here is derived from an EMBL/GenBank/DDBJ whole genome shotgun (WGS) entry which is preliminary data.</text>
</comment>